<comment type="subcellular location">
    <subcellularLocation>
        <location evidence="1">Cytoplasm</location>
    </subcellularLocation>
</comment>
<evidence type="ECO:0000256" key="1">
    <source>
        <dbReference type="ARBA" id="ARBA00004496"/>
    </source>
</evidence>
<evidence type="ECO:0000313" key="3">
    <source>
        <dbReference type="EMBL" id="KKL54496.1"/>
    </source>
</evidence>
<proteinExistence type="predicted"/>
<sequence>MNKLVMVVSEEMEGESLALKKAKNIAASFKADVEVVRFLPQTCSDTDRQSATQSIGELVHSVFNDLGGVTSQVVPTDSIPEWVADHCASSDDNLVLKTGRRSESLFHTPTDWELIRQLHCPLLISSNQKWKSKPNILIALDLSSDEAEHRELNALGLRWAR</sequence>
<protein>
    <recommendedName>
        <fullName evidence="4">UspA domain-containing protein</fullName>
    </recommendedName>
</protein>
<dbReference type="EMBL" id="LAZR01031179">
    <property type="protein sequence ID" value="KKL54496.1"/>
    <property type="molecule type" value="Genomic_DNA"/>
</dbReference>
<dbReference type="AlphaFoldDB" id="A0A0F9DKU9"/>
<comment type="caution">
    <text evidence="3">The sequence shown here is derived from an EMBL/GenBank/DDBJ whole genome shotgun (WGS) entry which is preliminary data.</text>
</comment>
<organism evidence="3">
    <name type="scientific">marine sediment metagenome</name>
    <dbReference type="NCBI Taxonomy" id="412755"/>
    <lineage>
        <taxon>unclassified sequences</taxon>
        <taxon>metagenomes</taxon>
        <taxon>ecological metagenomes</taxon>
    </lineage>
</organism>
<dbReference type="GO" id="GO:0005737">
    <property type="term" value="C:cytoplasm"/>
    <property type="evidence" value="ECO:0007669"/>
    <property type="project" value="UniProtKB-SubCell"/>
</dbReference>
<dbReference type="PANTHER" id="PTHR47892:SF1">
    <property type="entry name" value="UNIVERSAL STRESS PROTEIN E"/>
    <property type="match status" value="1"/>
</dbReference>
<reference evidence="3" key="1">
    <citation type="journal article" date="2015" name="Nature">
        <title>Complex archaea that bridge the gap between prokaryotes and eukaryotes.</title>
        <authorList>
            <person name="Spang A."/>
            <person name="Saw J.H."/>
            <person name="Jorgensen S.L."/>
            <person name="Zaremba-Niedzwiedzka K."/>
            <person name="Martijn J."/>
            <person name="Lind A.E."/>
            <person name="van Eijk R."/>
            <person name="Schleper C."/>
            <person name="Guy L."/>
            <person name="Ettema T.J."/>
        </authorList>
    </citation>
    <scope>NUCLEOTIDE SEQUENCE</scope>
</reference>
<gene>
    <name evidence="3" type="ORF">LCGC14_2264820</name>
</gene>
<evidence type="ECO:0008006" key="4">
    <source>
        <dbReference type="Google" id="ProtNLM"/>
    </source>
</evidence>
<name>A0A0F9DKU9_9ZZZZ</name>
<accession>A0A0F9DKU9</accession>
<dbReference type="SUPFAM" id="SSF52402">
    <property type="entry name" value="Adenine nucleotide alpha hydrolases-like"/>
    <property type="match status" value="1"/>
</dbReference>
<evidence type="ECO:0000256" key="2">
    <source>
        <dbReference type="ARBA" id="ARBA00022490"/>
    </source>
</evidence>
<feature type="non-terminal residue" evidence="3">
    <location>
        <position position="161"/>
    </location>
</feature>
<dbReference type="PANTHER" id="PTHR47892">
    <property type="entry name" value="UNIVERSAL STRESS PROTEIN E"/>
    <property type="match status" value="1"/>
</dbReference>
<dbReference type="Gene3D" id="3.40.50.12370">
    <property type="match status" value="1"/>
</dbReference>
<keyword evidence="2" id="KW-0963">Cytoplasm</keyword>